<dbReference type="Proteomes" id="UP001501578">
    <property type="component" value="Unassembled WGS sequence"/>
</dbReference>
<protein>
    <submittedName>
        <fullName evidence="1">Uncharacterized protein</fullName>
    </submittedName>
</protein>
<reference evidence="1 2" key="1">
    <citation type="journal article" date="2019" name="Int. J. Syst. Evol. Microbiol.">
        <title>The Global Catalogue of Microorganisms (GCM) 10K type strain sequencing project: providing services to taxonomists for standard genome sequencing and annotation.</title>
        <authorList>
            <consortium name="The Broad Institute Genomics Platform"/>
            <consortium name="The Broad Institute Genome Sequencing Center for Infectious Disease"/>
            <person name="Wu L."/>
            <person name="Ma J."/>
        </authorList>
    </citation>
    <scope>NUCLEOTIDE SEQUENCE [LARGE SCALE GENOMIC DNA]</scope>
    <source>
        <strain evidence="1 2">JCM 11136</strain>
    </source>
</reference>
<evidence type="ECO:0000313" key="2">
    <source>
        <dbReference type="Proteomes" id="UP001501578"/>
    </source>
</evidence>
<gene>
    <name evidence="1" type="ORF">GCM10009560_47640</name>
</gene>
<evidence type="ECO:0000313" key="1">
    <source>
        <dbReference type="EMBL" id="GAA0937943.1"/>
    </source>
</evidence>
<name>A0ABN1Q5G8_9ACTN</name>
<organism evidence="1 2">
    <name type="scientific">Nonomuraea longicatena</name>
    <dbReference type="NCBI Taxonomy" id="83682"/>
    <lineage>
        <taxon>Bacteria</taxon>
        <taxon>Bacillati</taxon>
        <taxon>Actinomycetota</taxon>
        <taxon>Actinomycetes</taxon>
        <taxon>Streptosporangiales</taxon>
        <taxon>Streptosporangiaceae</taxon>
        <taxon>Nonomuraea</taxon>
    </lineage>
</organism>
<comment type="caution">
    <text evidence="1">The sequence shown here is derived from an EMBL/GenBank/DDBJ whole genome shotgun (WGS) entry which is preliminary data.</text>
</comment>
<sequence length="69" mass="7558">MSWSRVAWCGRTCNASACCSTRAQIPGTPASRAAVIRCTPFDFLRIGGTGVAHAWLNELPPDYFETFHP</sequence>
<proteinExistence type="predicted"/>
<accession>A0ABN1Q5G8</accession>
<keyword evidence="2" id="KW-1185">Reference proteome</keyword>
<dbReference type="EMBL" id="BAAAHQ010000023">
    <property type="protein sequence ID" value="GAA0937943.1"/>
    <property type="molecule type" value="Genomic_DNA"/>
</dbReference>